<comment type="caution">
    <text evidence="7">The sequence shown here is derived from an EMBL/GenBank/DDBJ whole genome shotgun (WGS) entry which is preliminary data.</text>
</comment>
<sequence length="465" mass="53233">MAHINQVNQDTHQIIDEYGRTRFFHGTNVVMKEPPWYWLMEWTPGVSSFSEQDVQNLHDLGMNIVRLGHSWVGAEPVRGEYNQTFLDIMKNQTKMAEEQGIYVLVDVHQDLLARQFCGHGVPDWFVKKDWVKGWTRFPVPVDIWPFTTDSNGFPSPKSQCNNSNWEYYYGSVAICNAFGRLYKNQYGLRDAFAEYWKKLASEYVEAINVVGYNLLNEPWAGDVWVDPTLLISGSADCKVLEALWNRVAKQTRTVDNDMLIWFEGTTFDILSGFNNVPLGYGSRMVHSFYYYYPPQVGAISDIFRYRHKDNVRLKTAGVLTELAFWVGDDKQMRDMADVMMATDVHMVSWIGWAYENLYKGASEEPYPELQKHYSRAYPASIAGTPTSFGFDEDSGTFKLQFTSDPRIDAPTEIILPPSTFPNGYRIQISPAGSLGQYKRDNRTLALCKSSSLKKATDISVTIARK</sequence>
<dbReference type="Pfam" id="PF00150">
    <property type="entry name" value="Cellulase"/>
    <property type="match status" value="1"/>
</dbReference>
<evidence type="ECO:0000313" key="8">
    <source>
        <dbReference type="Proteomes" id="UP001201262"/>
    </source>
</evidence>
<dbReference type="RefSeq" id="XP_046068133.1">
    <property type="nucleotide sequence ID" value="XM_046222261.1"/>
</dbReference>
<dbReference type="PANTHER" id="PTHR31308">
    <property type="match status" value="1"/>
</dbReference>
<dbReference type="GO" id="GO:1901136">
    <property type="term" value="P:carbohydrate derivative catabolic process"/>
    <property type="evidence" value="ECO:0007669"/>
    <property type="project" value="UniProtKB-ARBA"/>
</dbReference>
<dbReference type="SUPFAM" id="SSF51445">
    <property type="entry name" value="(Trans)glycosidases"/>
    <property type="match status" value="1"/>
</dbReference>
<dbReference type="Proteomes" id="UP001201262">
    <property type="component" value="Unassembled WGS sequence"/>
</dbReference>
<accession>A0AAD4KLS7</accession>
<dbReference type="PANTHER" id="PTHR31308:SF3">
    <property type="entry name" value="ENDOGLYCOCERAMIDASE"/>
    <property type="match status" value="1"/>
</dbReference>
<evidence type="ECO:0000259" key="5">
    <source>
        <dbReference type="Pfam" id="PF00150"/>
    </source>
</evidence>
<dbReference type="InterPro" id="IPR052066">
    <property type="entry name" value="Glycosphingolipid_Hydrolases"/>
</dbReference>
<dbReference type="InterPro" id="IPR001547">
    <property type="entry name" value="Glyco_hydro_5"/>
</dbReference>
<keyword evidence="8" id="KW-1185">Reference proteome</keyword>
<dbReference type="Gene3D" id="3.20.20.80">
    <property type="entry name" value="Glycosidases"/>
    <property type="match status" value="1"/>
</dbReference>
<proteinExistence type="inferred from homology"/>
<evidence type="ECO:0000256" key="2">
    <source>
        <dbReference type="ARBA" id="ARBA00022801"/>
    </source>
</evidence>
<gene>
    <name evidence="7" type="ORF">BGW36DRAFT_464695</name>
</gene>
<evidence type="ECO:0000256" key="3">
    <source>
        <dbReference type="ARBA" id="ARBA00023295"/>
    </source>
</evidence>
<comment type="similarity">
    <text evidence="1 4">Belongs to the glycosyl hydrolase 5 (cellulase A) family.</text>
</comment>
<evidence type="ECO:0000256" key="4">
    <source>
        <dbReference type="RuleBase" id="RU361153"/>
    </source>
</evidence>
<feature type="domain" description="Glycoside hydrolase family 5" evidence="5">
    <location>
        <begin position="50"/>
        <end position="354"/>
    </location>
</feature>
<dbReference type="GeneID" id="70252548"/>
<feature type="domain" description="Glycoside hydrolase family 5 C-terminal" evidence="6">
    <location>
        <begin position="375"/>
        <end position="462"/>
    </location>
</feature>
<keyword evidence="3 4" id="KW-0326">Glycosidase</keyword>
<dbReference type="GO" id="GO:0000272">
    <property type="term" value="P:polysaccharide catabolic process"/>
    <property type="evidence" value="ECO:0007669"/>
    <property type="project" value="InterPro"/>
</dbReference>
<dbReference type="Gene3D" id="2.60.40.1180">
    <property type="entry name" value="Golgi alpha-mannosidase II"/>
    <property type="match status" value="1"/>
</dbReference>
<dbReference type="InterPro" id="IPR041036">
    <property type="entry name" value="GH5_C"/>
</dbReference>
<dbReference type="GO" id="GO:0016042">
    <property type="term" value="P:lipid catabolic process"/>
    <property type="evidence" value="ECO:0007669"/>
    <property type="project" value="UniProtKB-ARBA"/>
</dbReference>
<name>A0AAD4KLS7_9EURO</name>
<keyword evidence="2 4" id="KW-0378">Hydrolase</keyword>
<protein>
    <submittedName>
        <fullName evidence="7">Cellulase</fullName>
    </submittedName>
</protein>
<dbReference type="Pfam" id="PF18564">
    <property type="entry name" value="Glyco_hydro_5_C"/>
    <property type="match status" value="1"/>
</dbReference>
<dbReference type="GO" id="GO:0004553">
    <property type="term" value="F:hydrolase activity, hydrolyzing O-glycosyl compounds"/>
    <property type="evidence" value="ECO:0007669"/>
    <property type="project" value="InterPro"/>
</dbReference>
<reference evidence="7" key="1">
    <citation type="submission" date="2021-12" db="EMBL/GenBank/DDBJ databases">
        <title>Convergent genome expansion in fungi linked to evolution of root-endophyte symbiosis.</title>
        <authorList>
            <consortium name="DOE Joint Genome Institute"/>
            <person name="Ke Y.-H."/>
            <person name="Bonito G."/>
            <person name="Liao H.-L."/>
            <person name="Looney B."/>
            <person name="Rojas-Flechas A."/>
            <person name="Nash J."/>
            <person name="Hameed K."/>
            <person name="Schadt C."/>
            <person name="Martin F."/>
            <person name="Crous P.W."/>
            <person name="Miettinen O."/>
            <person name="Magnuson J.K."/>
            <person name="Labbe J."/>
            <person name="Jacobson D."/>
            <person name="Doktycz M.J."/>
            <person name="Veneault-Fourrey C."/>
            <person name="Kuo A."/>
            <person name="Mondo S."/>
            <person name="Calhoun S."/>
            <person name="Riley R."/>
            <person name="Ohm R."/>
            <person name="LaButti K."/>
            <person name="Andreopoulos B."/>
            <person name="Pangilinan J."/>
            <person name="Nolan M."/>
            <person name="Tritt A."/>
            <person name="Clum A."/>
            <person name="Lipzen A."/>
            <person name="Daum C."/>
            <person name="Barry K."/>
            <person name="Grigoriev I.V."/>
            <person name="Vilgalys R."/>
        </authorList>
    </citation>
    <scope>NUCLEOTIDE SEQUENCE</scope>
    <source>
        <strain evidence="7">PMI_201</strain>
    </source>
</reference>
<evidence type="ECO:0000313" key="7">
    <source>
        <dbReference type="EMBL" id="KAH8692136.1"/>
    </source>
</evidence>
<dbReference type="InterPro" id="IPR017853">
    <property type="entry name" value="GH"/>
</dbReference>
<dbReference type="InterPro" id="IPR013780">
    <property type="entry name" value="Glyco_hydro_b"/>
</dbReference>
<dbReference type="EMBL" id="JAJTJA010000011">
    <property type="protein sequence ID" value="KAH8692136.1"/>
    <property type="molecule type" value="Genomic_DNA"/>
</dbReference>
<evidence type="ECO:0000256" key="1">
    <source>
        <dbReference type="ARBA" id="ARBA00005641"/>
    </source>
</evidence>
<evidence type="ECO:0000259" key="6">
    <source>
        <dbReference type="Pfam" id="PF18564"/>
    </source>
</evidence>
<organism evidence="7 8">
    <name type="scientific">Talaromyces proteolyticus</name>
    <dbReference type="NCBI Taxonomy" id="1131652"/>
    <lineage>
        <taxon>Eukaryota</taxon>
        <taxon>Fungi</taxon>
        <taxon>Dikarya</taxon>
        <taxon>Ascomycota</taxon>
        <taxon>Pezizomycotina</taxon>
        <taxon>Eurotiomycetes</taxon>
        <taxon>Eurotiomycetidae</taxon>
        <taxon>Eurotiales</taxon>
        <taxon>Trichocomaceae</taxon>
        <taxon>Talaromyces</taxon>
        <taxon>Talaromyces sect. Bacilispori</taxon>
    </lineage>
</organism>
<dbReference type="AlphaFoldDB" id="A0AAD4KLS7"/>